<sequence>MNKKMNLLVFSGDYDKALAALILANSARELDVDVTMFFAFWGLCLVRDPEKATSDDKTLYEKMFGMVTPKGPDELPLSRMNMVGLGKQMLLEMMEDDKAPSLTDFLNGARKKGVKFYGCKLSVDVMGFKPEELLPEVEIITAKEYLSDALDSDMQLFI</sequence>
<dbReference type="SUPFAM" id="SSF75169">
    <property type="entry name" value="DsrEFH-like"/>
    <property type="match status" value="1"/>
</dbReference>
<gene>
    <name evidence="1" type="ORF">SAMN05443529_110144</name>
</gene>
<dbReference type="PANTHER" id="PTHR34655:SF2">
    <property type="entry name" value="PEROXIREDOXIN FAMILY PROTEIN"/>
    <property type="match status" value="1"/>
</dbReference>
<dbReference type="STRING" id="1121419.SAMN05443529_110144"/>
<dbReference type="InterPro" id="IPR032836">
    <property type="entry name" value="DsrE2-like"/>
</dbReference>
<dbReference type="OrthoDB" id="9802028at2"/>
<dbReference type="AlphaFoldDB" id="A0A1G8A9P3"/>
<dbReference type="InterPro" id="IPR027396">
    <property type="entry name" value="DsrEFH-like"/>
</dbReference>
<dbReference type="Proteomes" id="UP000198656">
    <property type="component" value="Unassembled WGS sequence"/>
</dbReference>
<evidence type="ECO:0000313" key="2">
    <source>
        <dbReference type="Proteomes" id="UP000198656"/>
    </source>
</evidence>
<protein>
    <submittedName>
        <fullName evidence="1">Peroxiredoxin family protein</fullName>
    </submittedName>
</protein>
<proteinExistence type="predicted"/>
<accession>A0A1G8A9P3</accession>
<reference evidence="2" key="1">
    <citation type="submission" date="2016-10" db="EMBL/GenBank/DDBJ databases">
        <authorList>
            <person name="Varghese N."/>
            <person name="Submissions S."/>
        </authorList>
    </citation>
    <scope>NUCLEOTIDE SEQUENCE [LARGE SCALE GENOMIC DNA]</scope>
    <source>
        <strain evidence="2">DSM 8344</strain>
    </source>
</reference>
<organism evidence="1 2">
    <name type="scientific">Desulfosporosinus hippei DSM 8344</name>
    <dbReference type="NCBI Taxonomy" id="1121419"/>
    <lineage>
        <taxon>Bacteria</taxon>
        <taxon>Bacillati</taxon>
        <taxon>Bacillota</taxon>
        <taxon>Clostridia</taxon>
        <taxon>Eubacteriales</taxon>
        <taxon>Desulfitobacteriaceae</taxon>
        <taxon>Desulfosporosinus</taxon>
    </lineage>
</organism>
<evidence type="ECO:0000313" key="1">
    <source>
        <dbReference type="EMBL" id="SDH17556.1"/>
    </source>
</evidence>
<keyword evidence="2" id="KW-1185">Reference proteome</keyword>
<dbReference type="Pfam" id="PF13686">
    <property type="entry name" value="DrsE_2"/>
    <property type="match status" value="1"/>
</dbReference>
<dbReference type="Gene3D" id="3.40.1260.10">
    <property type="entry name" value="DsrEFH-like"/>
    <property type="match status" value="1"/>
</dbReference>
<dbReference type="EMBL" id="FNCP01000010">
    <property type="protein sequence ID" value="SDH17556.1"/>
    <property type="molecule type" value="Genomic_DNA"/>
</dbReference>
<name>A0A1G8A9P3_9FIRM</name>
<dbReference type="PANTHER" id="PTHR34655">
    <property type="entry name" value="CONSERVED WITHIN P. AEROPHILUM"/>
    <property type="match status" value="1"/>
</dbReference>
<dbReference type="RefSeq" id="WP_092333098.1">
    <property type="nucleotide sequence ID" value="NZ_FNCP01000010.1"/>
</dbReference>